<sequence>METVLHIKHLQKNFGKTQALKDISFDVHKGEVFAFIGPNGAGKSTTIRIALGLLKKSGGEISLFGKDVFKNPVEIHKNLAYVPGDVSLWPNLTGGQTIDLLLRLGGQKRSHKTWDLIKEFDLDPSKRNRTYSKGNRQKVALIAAFSADVDFYIFDEPTSGLDPLQELNFQQEILKLKAAGKTILLSSHILSEIEKIVDRLAIIRQGKIIEVGALADLKHLSALNVSALVKEKADKLAAMPGVRAFKQDGSRINFTIDREHLSEMMQVLAALSVTDLQVTPPSLEELFLHFYDGGQKKVS</sequence>
<dbReference type="OrthoDB" id="9804819at2"/>
<evidence type="ECO:0000256" key="1">
    <source>
        <dbReference type="ARBA" id="ARBA00005417"/>
    </source>
</evidence>
<dbReference type="AlphaFoldDB" id="G9WIY5"/>
<evidence type="ECO:0000256" key="3">
    <source>
        <dbReference type="ARBA" id="ARBA00022741"/>
    </source>
</evidence>
<accession>G9WIY5</accession>
<organism evidence="6 7">
    <name type="scientific">Oenococcus kitaharae DSM 17330</name>
    <dbReference type="NCBI Taxonomy" id="1045004"/>
    <lineage>
        <taxon>Bacteria</taxon>
        <taxon>Bacillati</taxon>
        <taxon>Bacillota</taxon>
        <taxon>Bacilli</taxon>
        <taxon>Lactobacillales</taxon>
        <taxon>Lactobacillaceae</taxon>
        <taxon>Oenococcus</taxon>
    </lineage>
</organism>
<keyword evidence="3" id="KW-0547">Nucleotide-binding</keyword>
<dbReference type="PROSITE" id="PS50893">
    <property type="entry name" value="ABC_TRANSPORTER_2"/>
    <property type="match status" value="1"/>
</dbReference>
<dbReference type="InterPro" id="IPR050763">
    <property type="entry name" value="ABC_transporter_ATP-binding"/>
</dbReference>
<evidence type="ECO:0000313" key="6">
    <source>
        <dbReference type="EMBL" id="EHN58434.1"/>
    </source>
</evidence>
<dbReference type="HOGENOM" id="CLU_000604_1_2_9"/>
<reference evidence="6 7" key="1">
    <citation type="journal article" date="2012" name="PLoS ONE">
        <title>Functional divergence in the genus oenococcus as predicted by genome sequencing of the newly-described species, Oenococcus kitaharae.</title>
        <authorList>
            <person name="Borneman A.R."/>
            <person name="McCarthy J.M."/>
            <person name="Chambers P.J."/>
            <person name="Bartowsky E.J."/>
        </authorList>
    </citation>
    <scope>NUCLEOTIDE SEQUENCE [LARGE SCALE GENOMIC DNA]</scope>
    <source>
        <strain evidence="7">DSM17330</strain>
    </source>
</reference>
<comment type="caution">
    <text evidence="6">The sequence shown here is derived from an EMBL/GenBank/DDBJ whole genome shotgun (WGS) entry which is preliminary data.</text>
</comment>
<evidence type="ECO:0000256" key="2">
    <source>
        <dbReference type="ARBA" id="ARBA00022448"/>
    </source>
</evidence>
<dbReference type="RefSeq" id="WP_007744703.1">
    <property type="nucleotide sequence ID" value="NZ_CM001398.1"/>
</dbReference>
<dbReference type="GO" id="GO:0016887">
    <property type="term" value="F:ATP hydrolysis activity"/>
    <property type="evidence" value="ECO:0007669"/>
    <property type="project" value="InterPro"/>
</dbReference>
<dbReference type="InterPro" id="IPR027417">
    <property type="entry name" value="P-loop_NTPase"/>
</dbReference>
<name>G9WIY5_9LACO</name>
<dbReference type="GO" id="GO:0005524">
    <property type="term" value="F:ATP binding"/>
    <property type="evidence" value="ECO:0007669"/>
    <property type="project" value="UniProtKB-KW"/>
</dbReference>
<dbReference type="eggNOG" id="COG4152">
    <property type="taxonomic scope" value="Bacteria"/>
</dbReference>
<dbReference type="EMBL" id="AFVZ01000001">
    <property type="protein sequence ID" value="EHN58434.1"/>
    <property type="molecule type" value="Genomic_DNA"/>
</dbReference>
<keyword evidence="2" id="KW-0813">Transport</keyword>
<dbReference type="InterPro" id="IPR025302">
    <property type="entry name" value="DrrA1/2-like_C"/>
</dbReference>
<dbReference type="InterPro" id="IPR003439">
    <property type="entry name" value="ABC_transporter-like_ATP-bd"/>
</dbReference>
<feature type="domain" description="ABC transporter" evidence="5">
    <location>
        <begin position="5"/>
        <end position="230"/>
    </location>
</feature>
<dbReference type="STRING" id="336988.NT96_04745"/>
<evidence type="ECO:0000259" key="5">
    <source>
        <dbReference type="PROSITE" id="PS50893"/>
    </source>
</evidence>
<dbReference type="InterPro" id="IPR003593">
    <property type="entry name" value="AAA+_ATPase"/>
</dbReference>
<dbReference type="PANTHER" id="PTHR42711">
    <property type="entry name" value="ABC TRANSPORTER ATP-BINDING PROTEIN"/>
    <property type="match status" value="1"/>
</dbReference>
<evidence type="ECO:0000256" key="4">
    <source>
        <dbReference type="ARBA" id="ARBA00022840"/>
    </source>
</evidence>
<dbReference type="SUPFAM" id="SSF52540">
    <property type="entry name" value="P-loop containing nucleoside triphosphate hydrolases"/>
    <property type="match status" value="1"/>
</dbReference>
<dbReference type="Gene3D" id="3.40.50.300">
    <property type="entry name" value="P-loop containing nucleotide triphosphate hydrolases"/>
    <property type="match status" value="1"/>
</dbReference>
<dbReference type="Proteomes" id="UP000004959">
    <property type="component" value="Chromosome"/>
</dbReference>
<dbReference type="PATRIC" id="fig|1045004.4.peg.311"/>
<dbReference type="Pfam" id="PF00005">
    <property type="entry name" value="ABC_tran"/>
    <property type="match status" value="1"/>
</dbReference>
<protein>
    <submittedName>
        <fullName evidence="6">ABC transporter ATP-binding protein</fullName>
    </submittedName>
</protein>
<evidence type="ECO:0000313" key="7">
    <source>
        <dbReference type="Proteomes" id="UP000004959"/>
    </source>
</evidence>
<dbReference type="PANTHER" id="PTHR42711:SF5">
    <property type="entry name" value="ABC TRANSPORTER ATP-BINDING PROTEIN NATA"/>
    <property type="match status" value="1"/>
</dbReference>
<dbReference type="InterPro" id="IPR017871">
    <property type="entry name" value="ABC_transporter-like_CS"/>
</dbReference>
<keyword evidence="7" id="KW-1185">Reference proteome</keyword>
<proteinExistence type="inferred from homology"/>
<dbReference type="PROSITE" id="PS00211">
    <property type="entry name" value="ABC_TRANSPORTER_1"/>
    <property type="match status" value="1"/>
</dbReference>
<keyword evidence="4 6" id="KW-0067">ATP-binding</keyword>
<comment type="similarity">
    <text evidence="1">Belongs to the ABC transporter superfamily.</text>
</comment>
<dbReference type="SMART" id="SM00382">
    <property type="entry name" value="AAA"/>
    <property type="match status" value="1"/>
</dbReference>
<gene>
    <name evidence="6" type="ORF">OKIT_0312</name>
</gene>
<dbReference type="CDD" id="cd03230">
    <property type="entry name" value="ABC_DR_subfamily_A"/>
    <property type="match status" value="1"/>
</dbReference>
<dbReference type="Pfam" id="PF13732">
    <property type="entry name" value="DrrA1-3_C"/>
    <property type="match status" value="1"/>
</dbReference>